<gene>
    <name evidence="9" type="ORF">MA03_04490</name>
</gene>
<dbReference type="GO" id="GO:0003998">
    <property type="term" value="F:acylphosphatase activity"/>
    <property type="evidence" value="ECO:0007669"/>
    <property type="project" value="UniProtKB-EC"/>
</dbReference>
<evidence type="ECO:0000256" key="2">
    <source>
        <dbReference type="ARBA" id="ARBA00012150"/>
    </source>
</evidence>
<dbReference type="EMBL" id="CP009961">
    <property type="protein sequence ID" value="AKG39362.1"/>
    <property type="molecule type" value="Genomic_DNA"/>
</dbReference>
<dbReference type="InterPro" id="IPR001792">
    <property type="entry name" value="Acylphosphatase-like_dom"/>
</dbReference>
<keyword evidence="4 6" id="KW-0378">Hydrolase</keyword>
<dbReference type="HOGENOM" id="CLU_141932_3_2_2"/>
<dbReference type="PROSITE" id="PS00151">
    <property type="entry name" value="ACYLPHOSPHATASE_2"/>
    <property type="match status" value="1"/>
</dbReference>
<protein>
    <recommendedName>
        <fullName evidence="3 6">acylphosphatase</fullName>
        <ecNumber evidence="2 6">3.6.1.7</ecNumber>
    </recommendedName>
</protein>
<dbReference type="PRINTS" id="PR00112">
    <property type="entry name" value="ACYLPHPHTASE"/>
</dbReference>
<dbReference type="InterPro" id="IPR017968">
    <property type="entry name" value="Acylphosphatase_CS"/>
</dbReference>
<dbReference type="PANTHER" id="PTHR47268:SF4">
    <property type="entry name" value="ACYLPHOSPHATASE"/>
    <property type="match status" value="1"/>
</dbReference>
<name>A0A0F7FIX3_9CREN</name>
<dbReference type="STRING" id="1550241.MA03_04490"/>
<dbReference type="GeneID" id="25401463"/>
<feature type="active site" evidence="6">
    <location>
        <position position="18"/>
    </location>
</feature>
<reference evidence="9 10" key="1">
    <citation type="journal article" date="2015" name="Stand. Genomic Sci.">
        <title>Complete genome sequence of and proposal of Thermofilum uzonense sp. nov. a novel hyperthermophilic crenarchaeon and emended description of the genus Thermofilum.</title>
        <authorList>
            <person name="Toshchakov S.V."/>
            <person name="Korzhenkov A.A."/>
            <person name="Samarov N.I."/>
            <person name="Mazunin I.O."/>
            <person name="Mozhey O.I."/>
            <person name="Shmyr I.S."/>
            <person name="Derbikova K.S."/>
            <person name="Taranov E.A."/>
            <person name="Dominova I.N."/>
            <person name="Bonch-Osmolovskaya E.A."/>
            <person name="Patrushev M.V."/>
            <person name="Podosokorskaya O.A."/>
            <person name="Kublanov I.V."/>
        </authorList>
    </citation>
    <scope>NUCLEOTIDE SEQUENCE [LARGE SCALE GENOMIC DNA]</scope>
    <source>
        <strain evidence="9 10">1807-2</strain>
    </source>
</reference>
<dbReference type="PROSITE" id="PS51160">
    <property type="entry name" value="ACYLPHOSPHATASE_3"/>
    <property type="match status" value="1"/>
</dbReference>
<feature type="active site" evidence="6">
    <location>
        <position position="36"/>
    </location>
</feature>
<evidence type="ECO:0000313" key="9">
    <source>
        <dbReference type="EMBL" id="AKG39362.1"/>
    </source>
</evidence>
<evidence type="ECO:0000256" key="5">
    <source>
        <dbReference type="ARBA" id="ARBA00047645"/>
    </source>
</evidence>
<evidence type="ECO:0000256" key="6">
    <source>
        <dbReference type="PROSITE-ProRule" id="PRU00520"/>
    </source>
</evidence>
<evidence type="ECO:0000259" key="8">
    <source>
        <dbReference type="PROSITE" id="PS51160"/>
    </source>
</evidence>
<comment type="catalytic activity">
    <reaction evidence="5 6">
        <text>an acyl phosphate + H2O = a carboxylate + phosphate + H(+)</text>
        <dbReference type="Rhea" id="RHEA:14965"/>
        <dbReference type="ChEBI" id="CHEBI:15377"/>
        <dbReference type="ChEBI" id="CHEBI:15378"/>
        <dbReference type="ChEBI" id="CHEBI:29067"/>
        <dbReference type="ChEBI" id="CHEBI:43474"/>
        <dbReference type="ChEBI" id="CHEBI:59918"/>
        <dbReference type="EC" id="3.6.1.7"/>
    </reaction>
</comment>
<dbReference type="Proteomes" id="UP000067434">
    <property type="component" value="Chromosome"/>
</dbReference>
<comment type="similarity">
    <text evidence="1 7">Belongs to the acylphosphatase family.</text>
</comment>
<evidence type="ECO:0000313" key="10">
    <source>
        <dbReference type="Proteomes" id="UP000067434"/>
    </source>
</evidence>
<dbReference type="FunFam" id="3.30.70.100:FF:000012">
    <property type="entry name" value="Acylphosphatase"/>
    <property type="match status" value="1"/>
</dbReference>
<feature type="domain" description="Acylphosphatase-like" evidence="8">
    <location>
        <begin position="3"/>
        <end position="90"/>
    </location>
</feature>
<evidence type="ECO:0000256" key="1">
    <source>
        <dbReference type="ARBA" id="ARBA00005614"/>
    </source>
</evidence>
<dbReference type="EC" id="3.6.1.7" evidence="2 6"/>
<keyword evidence="10" id="KW-1185">Reference proteome</keyword>
<dbReference type="SUPFAM" id="SSF54975">
    <property type="entry name" value="Acylphosphatase/BLUF domain-like"/>
    <property type="match status" value="1"/>
</dbReference>
<dbReference type="OrthoDB" id="6643at2157"/>
<dbReference type="InterPro" id="IPR036046">
    <property type="entry name" value="Acylphosphatase-like_dom_sf"/>
</dbReference>
<evidence type="ECO:0000256" key="7">
    <source>
        <dbReference type="RuleBase" id="RU004168"/>
    </source>
</evidence>
<dbReference type="KEGG" id="thf:MA03_04490"/>
<evidence type="ECO:0000256" key="3">
    <source>
        <dbReference type="ARBA" id="ARBA00015991"/>
    </source>
</evidence>
<evidence type="ECO:0000256" key="4">
    <source>
        <dbReference type="ARBA" id="ARBA00022801"/>
    </source>
</evidence>
<dbReference type="PATRIC" id="fig|1550241.5.peg.952"/>
<dbReference type="Gene3D" id="3.30.70.100">
    <property type="match status" value="1"/>
</dbReference>
<dbReference type="InterPro" id="IPR020456">
    <property type="entry name" value="Acylphosphatase"/>
</dbReference>
<dbReference type="RefSeq" id="WP_052884899.1">
    <property type="nucleotide sequence ID" value="NZ_CP009961.1"/>
</dbReference>
<dbReference type="AlphaFoldDB" id="A0A0F7FIX3"/>
<accession>A0A0F7FIX3</accession>
<dbReference type="Pfam" id="PF00708">
    <property type="entry name" value="Acylphosphatase"/>
    <property type="match status" value="1"/>
</dbReference>
<proteinExistence type="inferred from homology"/>
<sequence>MVRAHLLISGHVQGVFYRASMQEVARQLGVTGWVRNLPDGRVEAVVEGEEDKVLKIIEWAHRGPRFARVEEVKVDWEQYKGEFKDFYIRW</sequence>
<dbReference type="NCBIfam" id="NF011016">
    <property type="entry name" value="PRK14444.1"/>
    <property type="match status" value="1"/>
</dbReference>
<organism evidence="9 10">
    <name type="scientific">Infirmifilum uzonense</name>
    <dbReference type="NCBI Taxonomy" id="1550241"/>
    <lineage>
        <taxon>Archaea</taxon>
        <taxon>Thermoproteota</taxon>
        <taxon>Thermoprotei</taxon>
        <taxon>Thermofilales</taxon>
        <taxon>Thermofilaceae</taxon>
        <taxon>Infirmifilum</taxon>
    </lineage>
</organism>
<dbReference type="PANTHER" id="PTHR47268">
    <property type="entry name" value="ACYLPHOSPHATASE"/>
    <property type="match status" value="1"/>
</dbReference>